<evidence type="ECO:0000313" key="7">
    <source>
        <dbReference type="Proteomes" id="UP000787472"/>
    </source>
</evidence>
<dbReference type="PANTHER" id="PTHR43334">
    <property type="entry name" value="ACETATE--COA LIGASE [ADP-FORMING]"/>
    <property type="match status" value="1"/>
</dbReference>
<dbReference type="InterPro" id="IPR036291">
    <property type="entry name" value="NAD(P)-bd_dom_sf"/>
</dbReference>
<dbReference type="SMART" id="SM00881">
    <property type="entry name" value="CoA_binding"/>
    <property type="match status" value="1"/>
</dbReference>
<dbReference type="GO" id="GO:0005524">
    <property type="term" value="F:ATP binding"/>
    <property type="evidence" value="ECO:0007669"/>
    <property type="project" value="UniProtKB-KW"/>
</dbReference>
<dbReference type="Gene3D" id="3.40.50.261">
    <property type="entry name" value="Succinyl-CoA synthetase domains"/>
    <property type="match status" value="2"/>
</dbReference>
<dbReference type="Pfam" id="PF13380">
    <property type="entry name" value="CoA_binding_2"/>
    <property type="match status" value="1"/>
</dbReference>
<dbReference type="PROSITE" id="PS51186">
    <property type="entry name" value="GNAT"/>
    <property type="match status" value="1"/>
</dbReference>
<dbReference type="PANTHER" id="PTHR43334:SF1">
    <property type="entry name" value="3-HYDROXYPROPIONATE--COA LIGASE [ADP-FORMING]"/>
    <property type="match status" value="1"/>
</dbReference>
<comment type="similarity">
    <text evidence="4">In the N-terminal section; belongs to the acetate CoA ligase alpha subunit family.</text>
</comment>
<evidence type="ECO:0000256" key="3">
    <source>
        <dbReference type="ARBA" id="ARBA00022840"/>
    </source>
</evidence>
<reference evidence="6" key="1">
    <citation type="submission" date="2020-03" db="EMBL/GenBank/DDBJ databases">
        <authorList>
            <person name="Guo F."/>
        </authorList>
    </citation>
    <scope>NUCLEOTIDE SEQUENCE</scope>
    <source>
        <strain evidence="6">JCM 30134</strain>
    </source>
</reference>
<dbReference type="Gene3D" id="3.30.1490.20">
    <property type="entry name" value="ATP-grasp fold, A domain"/>
    <property type="match status" value="1"/>
</dbReference>
<dbReference type="Pfam" id="PF00583">
    <property type="entry name" value="Acetyltransf_1"/>
    <property type="match status" value="1"/>
</dbReference>
<dbReference type="SUPFAM" id="SSF51735">
    <property type="entry name" value="NAD(P)-binding Rossmann-fold domains"/>
    <property type="match status" value="1"/>
</dbReference>
<dbReference type="CDD" id="cd04301">
    <property type="entry name" value="NAT_SF"/>
    <property type="match status" value="1"/>
</dbReference>
<dbReference type="GO" id="GO:0016874">
    <property type="term" value="F:ligase activity"/>
    <property type="evidence" value="ECO:0007669"/>
    <property type="project" value="UniProtKB-KW"/>
</dbReference>
<dbReference type="Gene3D" id="3.40.630.30">
    <property type="match status" value="1"/>
</dbReference>
<dbReference type="SUPFAM" id="SSF56059">
    <property type="entry name" value="Glutathione synthetase ATP-binding domain-like"/>
    <property type="match status" value="1"/>
</dbReference>
<dbReference type="InterPro" id="IPR000182">
    <property type="entry name" value="GNAT_dom"/>
</dbReference>
<dbReference type="SUPFAM" id="SSF55729">
    <property type="entry name" value="Acyl-CoA N-acyltransferases (Nat)"/>
    <property type="match status" value="1"/>
</dbReference>
<dbReference type="InterPro" id="IPR032875">
    <property type="entry name" value="Succ_CoA_lig_flav_dom"/>
</dbReference>
<name>A0A9E5JUS8_9GAMM</name>
<dbReference type="InterPro" id="IPR016181">
    <property type="entry name" value="Acyl_CoA_acyltransferase"/>
</dbReference>
<dbReference type="EMBL" id="JAAONZ010000006">
    <property type="protein sequence ID" value="NHO65851.1"/>
    <property type="molecule type" value="Genomic_DNA"/>
</dbReference>
<organism evidence="6 7">
    <name type="scientific">Pseudomaricurvus hydrocarbonicus</name>
    <dbReference type="NCBI Taxonomy" id="1470433"/>
    <lineage>
        <taxon>Bacteria</taxon>
        <taxon>Pseudomonadati</taxon>
        <taxon>Pseudomonadota</taxon>
        <taxon>Gammaproteobacteria</taxon>
        <taxon>Cellvibrionales</taxon>
        <taxon>Cellvibrionaceae</taxon>
        <taxon>Pseudomaricurvus</taxon>
    </lineage>
</organism>
<dbReference type="Gene3D" id="3.30.470.20">
    <property type="entry name" value="ATP-grasp fold, B domain"/>
    <property type="match status" value="1"/>
</dbReference>
<keyword evidence="7" id="KW-1185">Reference proteome</keyword>
<accession>A0A9E5JUS8</accession>
<keyword evidence="1 6" id="KW-0436">Ligase</keyword>
<dbReference type="AlphaFoldDB" id="A0A9E5JUS8"/>
<evidence type="ECO:0000313" key="6">
    <source>
        <dbReference type="EMBL" id="NHO65851.1"/>
    </source>
</evidence>
<protein>
    <submittedName>
        <fullName evidence="6">Bifunctional acetate--CoA ligase family protein/GNAT family N-acetyltransferase</fullName>
    </submittedName>
</protein>
<dbReference type="RefSeq" id="WP_167185596.1">
    <property type="nucleotide sequence ID" value="NZ_JAAONZ010000006.1"/>
</dbReference>
<dbReference type="Pfam" id="PF13549">
    <property type="entry name" value="ATP-grasp_5"/>
    <property type="match status" value="1"/>
</dbReference>
<dbReference type="InterPro" id="IPR013815">
    <property type="entry name" value="ATP_grasp_subdomain_1"/>
</dbReference>
<evidence type="ECO:0000259" key="5">
    <source>
        <dbReference type="PROSITE" id="PS51186"/>
    </source>
</evidence>
<feature type="domain" description="N-acetyltransferase" evidence="5">
    <location>
        <begin position="740"/>
        <end position="898"/>
    </location>
</feature>
<evidence type="ECO:0000256" key="4">
    <source>
        <dbReference type="ARBA" id="ARBA00060888"/>
    </source>
</evidence>
<dbReference type="Proteomes" id="UP000787472">
    <property type="component" value="Unassembled WGS sequence"/>
</dbReference>
<dbReference type="InterPro" id="IPR003781">
    <property type="entry name" value="CoA-bd"/>
</dbReference>
<comment type="caution">
    <text evidence="6">The sequence shown here is derived from an EMBL/GenBank/DDBJ whole genome shotgun (WGS) entry which is preliminary data.</text>
</comment>
<dbReference type="GO" id="GO:0016747">
    <property type="term" value="F:acyltransferase activity, transferring groups other than amino-acyl groups"/>
    <property type="evidence" value="ECO:0007669"/>
    <property type="project" value="InterPro"/>
</dbReference>
<dbReference type="SUPFAM" id="SSF52210">
    <property type="entry name" value="Succinyl-CoA synthetase domains"/>
    <property type="match status" value="2"/>
</dbReference>
<sequence length="898" mass="98435">MGPHYLNHLFDPKSIAVLGASEREHSRGSIIFRNLLACGFKGKLYPVNPNHSTVQNHRAYKSINDIQQPVDLAIIISPAATVPDIIRQCGVEGVNAAIILSDGLGETAAGNTGAKLQAEMMKYAHQYGVRILGPNCLGLMLPKKGLNATFTQQMANPGHMALVSQSGALCTAAIDWARAEGLGYSAVISLGDVADIGFGEILDYLAMDPSTHSILLYIEAIRDARSFISGLRIAARIKPVVVVKAGRFQQGLQTAIHHTGAVIGSDDVFHAALRRAGAVRAYTIQQMVNAAEILSRRHYHVKGDQLAIITNGRGPAIMACDRAVELEVPLFELEQTDLDQLNPHLLANWSHANPLDLLGDATAEHYQVALNHCLQAGKVAGVLVLLSPQTMTDATAVARLVIETSQNSPKPVIACWMGSAQVAEANRLFRQHNLPHFDTPEFCVGAFALLTSYQRNQQLLMQVPGPFTQHRNPDIAGARLIVEEALASGRQHLSSLESRAVVRAFHLPLAPAIYASNANDALIAAETLGFPLAMKINAPDIQHRSDVGGVRLNISSAATVRHNFHEMLATVREQYPDAEIQGVTLEPMYRRAHGRELMIGVVRDPVFGPAISIGAGGVIAEVMQDPFTSLPPLNQFLAQHMISRTRVNKLLRAFRGMPAIDFNALEEVLLRVSELVCEIPEIRKIDINPLIADDQGALVVDVKIQVDAQPATTRPYAHMAVHPYPAALESNAELADGTTLLIRPIRPEDASLEQDFIRRLSPQSIYFRFMQTLNKLTPEMLMRFTQIDYDLEMAFVAMVIHQQQETVVGVARYMTNPDGTSCEFALVVADDWHHKGIGSRLMLELIKVARQRGLTEMEGEILTENQGMLALMKKLGFTIRIQPDDLQLRRAVLRLTQS</sequence>
<keyword evidence="3" id="KW-0067">ATP-binding</keyword>
<gene>
    <name evidence="6" type="ORF">G8770_09885</name>
</gene>
<dbReference type="Pfam" id="PF13607">
    <property type="entry name" value="Succ_CoA_lig"/>
    <property type="match status" value="1"/>
</dbReference>
<dbReference type="InterPro" id="IPR051538">
    <property type="entry name" value="Acyl-CoA_Synth/Transferase"/>
</dbReference>
<evidence type="ECO:0000256" key="2">
    <source>
        <dbReference type="ARBA" id="ARBA00022741"/>
    </source>
</evidence>
<evidence type="ECO:0000256" key="1">
    <source>
        <dbReference type="ARBA" id="ARBA00022598"/>
    </source>
</evidence>
<dbReference type="FunFam" id="3.30.1490.20:FF:000020">
    <property type="entry name" value="Protein lysine acetyltransferase"/>
    <property type="match status" value="1"/>
</dbReference>
<proteinExistence type="inferred from homology"/>
<dbReference type="InterPro" id="IPR016102">
    <property type="entry name" value="Succinyl-CoA_synth-like"/>
</dbReference>
<keyword evidence="2" id="KW-0547">Nucleotide-binding</keyword>
<dbReference type="Gene3D" id="3.40.50.720">
    <property type="entry name" value="NAD(P)-binding Rossmann-like Domain"/>
    <property type="match status" value="1"/>
</dbReference>